<dbReference type="SUPFAM" id="SSF47473">
    <property type="entry name" value="EF-hand"/>
    <property type="match status" value="1"/>
</dbReference>
<comment type="caution">
    <text evidence="3">The sequence shown here is derived from an EMBL/GenBank/DDBJ whole genome shotgun (WGS) entry which is preliminary data.</text>
</comment>
<accession>A0A2N3HW39</accession>
<dbReference type="RefSeq" id="WP_101261946.1">
    <property type="nucleotide sequence ID" value="NZ_MVDD01000009.1"/>
</dbReference>
<dbReference type="InterPro" id="IPR002048">
    <property type="entry name" value="EF_hand_dom"/>
</dbReference>
<feature type="chain" id="PRO_5014982024" description="EF-hand domain-containing protein" evidence="1">
    <location>
        <begin position="24"/>
        <end position="97"/>
    </location>
</feature>
<keyword evidence="1" id="KW-0732">Signal</keyword>
<sequence length="97" mass="10939">MKQNLIKLSVLALGLLVFAPVEAQDQKPKKKDVFAKMDANSDGFLDKAEYLTGMKGKKDKNGVELSQEKLEKMFAKKDTNSDKKIDLSEYTAKKKKK</sequence>
<feature type="domain" description="EF-hand" evidence="2">
    <location>
        <begin position="65"/>
        <end position="97"/>
    </location>
</feature>
<dbReference type="GO" id="GO:0005509">
    <property type="term" value="F:calcium ion binding"/>
    <property type="evidence" value="ECO:0007669"/>
    <property type="project" value="InterPro"/>
</dbReference>
<dbReference type="PROSITE" id="PS00018">
    <property type="entry name" value="EF_HAND_1"/>
    <property type="match status" value="2"/>
</dbReference>
<evidence type="ECO:0000256" key="1">
    <source>
        <dbReference type="SAM" id="SignalP"/>
    </source>
</evidence>
<dbReference type="AlphaFoldDB" id="A0A2N3HW39"/>
<dbReference type="EMBL" id="MVDD01000009">
    <property type="protein sequence ID" value="PKQ62295.1"/>
    <property type="molecule type" value="Genomic_DNA"/>
</dbReference>
<dbReference type="PROSITE" id="PS50222">
    <property type="entry name" value="EF_HAND_2"/>
    <property type="match status" value="2"/>
</dbReference>
<dbReference type="OrthoDB" id="1448179at2"/>
<dbReference type="Gene3D" id="1.10.238.10">
    <property type="entry name" value="EF-hand"/>
    <property type="match status" value="1"/>
</dbReference>
<dbReference type="CDD" id="cd00051">
    <property type="entry name" value="EFh"/>
    <property type="match status" value="1"/>
</dbReference>
<protein>
    <recommendedName>
        <fullName evidence="2">EF-hand domain-containing protein</fullName>
    </recommendedName>
</protein>
<dbReference type="Proteomes" id="UP000233535">
    <property type="component" value="Unassembled WGS sequence"/>
</dbReference>
<organism evidence="3 4">
    <name type="scientific">Labilibaculum filiforme</name>
    <dbReference type="NCBI Taxonomy" id="1940526"/>
    <lineage>
        <taxon>Bacteria</taxon>
        <taxon>Pseudomonadati</taxon>
        <taxon>Bacteroidota</taxon>
        <taxon>Bacteroidia</taxon>
        <taxon>Marinilabiliales</taxon>
        <taxon>Marinifilaceae</taxon>
        <taxon>Labilibaculum</taxon>
    </lineage>
</organism>
<evidence type="ECO:0000313" key="4">
    <source>
        <dbReference type="Proteomes" id="UP000233535"/>
    </source>
</evidence>
<dbReference type="SMART" id="SM00054">
    <property type="entry name" value="EFh"/>
    <property type="match status" value="2"/>
</dbReference>
<feature type="signal peptide" evidence="1">
    <location>
        <begin position="1"/>
        <end position="23"/>
    </location>
</feature>
<dbReference type="InterPro" id="IPR018247">
    <property type="entry name" value="EF_Hand_1_Ca_BS"/>
</dbReference>
<gene>
    <name evidence="3" type="ORF">BZG02_13355</name>
</gene>
<dbReference type="InterPro" id="IPR011992">
    <property type="entry name" value="EF-hand-dom_pair"/>
</dbReference>
<dbReference type="Pfam" id="PF13499">
    <property type="entry name" value="EF-hand_7"/>
    <property type="match status" value="1"/>
</dbReference>
<proteinExistence type="predicted"/>
<name>A0A2N3HW39_9BACT</name>
<evidence type="ECO:0000313" key="3">
    <source>
        <dbReference type="EMBL" id="PKQ62295.1"/>
    </source>
</evidence>
<reference evidence="3 4" key="1">
    <citation type="journal article" date="2017" name="Front. Microbiol.">
        <title>Labilibaculum manganireducens gen. nov., sp. nov. and Labilibaculum filiforme sp. nov., Novel Bacteroidetes Isolated from Subsurface Sediments of the Baltic Sea.</title>
        <authorList>
            <person name="Vandieken V."/>
            <person name="Marshall I.P."/>
            <person name="Niemann H."/>
            <person name="Engelen B."/>
            <person name="Cypionka H."/>
        </authorList>
    </citation>
    <scope>NUCLEOTIDE SEQUENCE [LARGE SCALE GENOMIC DNA]</scope>
    <source>
        <strain evidence="3 4">59.16B</strain>
    </source>
</reference>
<feature type="domain" description="EF-hand" evidence="2">
    <location>
        <begin position="25"/>
        <end position="60"/>
    </location>
</feature>
<keyword evidence="4" id="KW-1185">Reference proteome</keyword>
<evidence type="ECO:0000259" key="2">
    <source>
        <dbReference type="PROSITE" id="PS50222"/>
    </source>
</evidence>